<dbReference type="GO" id="GO:0016020">
    <property type="term" value="C:membrane"/>
    <property type="evidence" value="ECO:0007669"/>
    <property type="project" value="UniProtKB-SubCell"/>
</dbReference>
<keyword evidence="3 7" id="KW-1133">Transmembrane helix</keyword>
<protein>
    <recommendedName>
        <fullName evidence="8">Rhodopsin domain-containing protein</fullName>
    </recommendedName>
</protein>
<reference evidence="9 10" key="1">
    <citation type="submission" date="2017-06" db="EMBL/GenBank/DDBJ databases">
        <title>Ant-infecting Ophiocordyceps genomes reveal a high diversity of potential behavioral manipulation genes and a possible major role for enterotoxins.</title>
        <authorList>
            <person name="De Bekker C."/>
            <person name="Evans H.C."/>
            <person name="Brachmann A."/>
            <person name="Hughes D.P."/>
        </authorList>
    </citation>
    <scope>NUCLEOTIDE SEQUENCE [LARGE SCALE GENOMIC DNA]</scope>
    <source>
        <strain evidence="9 10">1348a</strain>
    </source>
</reference>
<dbReference type="AlphaFoldDB" id="A0A2C5ZPV0"/>
<organism evidence="9 10">
    <name type="scientific">Ophiocordyceps australis</name>
    <dbReference type="NCBI Taxonomy" id="1399860"/>
    <lineage>
        <taxon>Eukaryota</taxon>
        <taxon>Fungi</taxon>
        <taxon>Dikarya</taxon>
        <taxon>Ascomycota</taxon>
        <taxon>Pezizomycotina</taxon>
        <taxon>Sordariomycetes</taxon>
        <taxon>Hypocreomycetidae</taxon>
        <taxon>Hypocreales</taxon>
        <taxon>Ophiocordycipitaceae</taxon>
        <taxon>Ophiocordyceps</taxon>
    </lineage>
</organism>
<dbReference type="Proteomes" id="UP000224854">
    <property type="component" value="Unassembled WGS sequence"/>
</dbReference>
<evidence type="ECO:0000256" key="7">
    <source>
        <dbReference type="SAM" id="Phobius"/>
    </source>
</evidence>
<evidence type="ECO:0000256" key="3">
    <source>
        <dbReference type="ARBA" id="ARBA00022989"/>
    </source>
</evidence>
<feature type="domain" description="Rhodopsin" evidence="8">
    <location>
        <begin position="47"/>
        <end position="290"/>
    </location>
</feature>
<dbReference type="Pfam" id="PF20684">
    <property type="entry name" value="Fung_rhodopsin"/>
    <property type="match status" value="1"/>
</dbReference>
<dbReference type="PANTHER" id="PTHR33048:SF158">
    <property type="entry name" value="MEMBRANE PROTEIN PTH11-LIKE, PUTATIVE-RELATED"/>
    <property type="match status" value="1"/>
</dbReference>
<proteinExistence type="inferred from homology"/>
<feature type="transmembrane region" description="Helical" evidence="7">
    <location>
        <begin position="108"/>
        <end position="130"/>
    </location>
</feature>
<keyword evidence="4 7" id="KW-0472">Membrane</keyword>
<feature type="region of interest" description="Disordered" evidence="6">
    <location>
        <begin position="311"/>
        <end position="334"/>
    </location>
</feature>
<keyword evidence="10" id="KW-1185">Reference proteome</keyword>
<feature type="region of interest" description="Disordered" evidence="6">
    <location>
        <begin position="1"/>
        <end position="20"/>
    </location>
</feature>
<gene>
    <name evidence="9" type="ORF">CDD82_7767</name>
</gene>
<accession>A0A2C5ZPV0</accession>
<dbReference type="InterPro" id="IPR052337">
    <property type="entry name" value="SAT4-like"/>
</dbReference>
<dbReference type="OrthoDB" id="5417844at2759"/>
<dbReference type="PANTHER" id="PTHR33048">
    <property type="entry name" value="PTH11-LIKE INTEGRAL MEMBRANE PROTEIN (AFU_ORTHOLOGUE AFUA_5G11245)"/>
    <property type="match status" value="1"/>
</dbReference>
<comment type="subcellular location">
    <subcellularLocation>
        <location evidence="1">Membrane</location>
        <topology evidence="1">Multi-pass membrane protein</topology>
    </subcellularLocation>
</comment>
<evidence type="ECO:0000256" key="2">
    <source>
        <dbReference type="ARBA" id="ARBA00022692"/>
    </source>
</evidence>
<dbReference type="InterPro" id="IPR049326">
    <property type="entry name" value="Rhodopsin_dom_fungi"/>
</dbReference>
<feature type="transmembrane region" description="Helical" evidence="7">
    <location>
        <begin position="142"/>
        <end position="165"/>
    </location>
</feature>
<dbReference type="EMBL" id="NJEU01000094">
    <property type="protein sequence ID" value="PHH81833.1"/>
    <property type="molecule type" value="Genomic_DNA"/>
</dbReference>
<evidence type="ECO:0000256" key="4">
    <source>
        <dbReference type="ARBA" id="ARBA00023136"/>
    </source>
</evidence>
<evidence type="ECO:0000256" key="1">
    <source>
        <dbReference type="ARBA" id="ARBA00004141"/>
    </source>
</evidence>
<comment type="similarity">
    <text evidence="5">Belongs to the SAT4 family.</text>
</comment>
<feature type="transmembrane region" description="Helical" evidence="7">
    <location>
        <begin position="29"/>
        <end position="51"/>
    </location>
</feature>
<evidence type="ECO:0000256" key="5">
    <source>
        <dbReference type="ARBA" id="ARBA00038359"/>
    </source>
</evidence>
<feature type="transmembrane region" description="Helical" evidence="7">
    <location>
        <begin position="233"/>
        <end position="252"/>
    </location>
</feature>
<evidence type="ECO:0000313" key="9">
    <source>
        <dbReference type="EMBL" id="PHH81833.1"/>
    </source>
</evidence>
<feature type="transmembrane region" description="Helical" evidence="7">
    <location>
        <begin position="199"/>
        <end position="221"/>
    </location>
</feature>
<keyword evidence="2 7" id="KW-0812">Transmembrane</keyword>
<feature type="transmembrane region" description="Helical" evidence="7">
    <location>
        <begin position="63"/>
        <end position="88"/>
    </location>
</feature>
<feature type="transmembrane region" description="Helical" evidence="7">
    <location>
        <begin position="272"/>
        <end position="295"/>
    </location>
</feature>
<feature type="compositionally biased region" description="Basic and acidic residues" evidence="6">
    <location>
        <begin position="317"/>
        <end position="334"/>
    </location>
</feature>
<name>A0A2C5ZPV0_9HYPO</name>
<evidence type="ECO:0000259" key="8">
    <source>
        <dbReference type="Pfam" id="PF20684"/>
    </source>
</evidence>
<evidence type="ECO:0000256" key="6">
    <source>
        <dbReference type="SAM" id="MobiDB-lite"/>
    </source>
</evidence>
<sequence length="387" mass="42135">MPGLDQIPTQQPPPGITPNLKDPVSVAPAVRITMGVLLGLMLVNVAARFYTRAFIIRSIGPDDYFCIVAAASVISFCGLSLSVLGPGLGPHQWDVPLSAMTTSFMNESTALCLIYAVCAIFIKTSLLVLYRRIFQPFRKTTIVIWCSIGFIFITYTALIVTSAVFCASRKGIDSDLTLAEFYALQSMDKCNKPMVDLSIAQGIISLATDLFVFFFPIPLIWRLNLPTARKFSVSAVFLAGLIAIGCCAASNYTRLRQRETGDDYSWSTALNLLLAVVELNIGIICACLPVGFLSFKRAAMSGWDFIRSLSSSSRSPEPSEHSSEAKVPREALGRPRAELPRIPRAIMTGLRSFIGAGSVTDSKASKASTQVTVNSIPHDYHQFIRNG</sequence>
<comment type="caution">
    <text evidence="9">The sequence shown here is derived from an EMBL/GenBank/DDBJ whole genome shotgun (WGS) entry which is preliminary data.</text>
</comment>
<evidence type="ECO:0000313" key="10">
    <source>
        <dbReference type="Proteomes" id="UP000224854"/>
    </source>
</evidence>